<protein>
    <recommendedName>
        <fullName evidence="5">FecR protein domain-containing protein</fullName>
    </recommendedName>
</protein>
<evidence type="ECO:0000256" key="2">
    <source>
        <dbReference type="SAM" id="SignalP"/>
    </source>
</evidence>
<name>A0A8J2SZR5_9STRA</name>
<evidence type="ECO:0008006" key="5">
    <source>
        <dbReference type="Google" id="ProtNLM"/>
    </source>
</evidence>
<sequence length="263" mass="28855">MRHATLLALAVAAEATLNVTLTNNLVGVTTVRVNGAGLRVEATLTADATLFHARYREVHIADGRTTITRRTPRPHHAGTASGEADGEFFADGRATATIEQGRVKSLVVRLPGKHVEIHEEDGTYERVHAPSNDYELERARVASLNEAQRQATGTSFSRREIQELEAARRASLAADADRQRRYAQRREAARRRERDDTAAALALSRVTSGQSTSRSVRRPPPYSAAAPPPPPPPPPNPFRATPSSSRGESSYARRERLSRQMDL</sequence>
<feature type="compositionally biased region" description="Basic and acidic residues" evidence="1">
    <location>
        <begin position="175"/>
        <end position="197"/>
    </location>
</feature>
<feature type="compositionally biased region" description="Pro residues" evidence="1">
    <location>
        <begin position="218"/>
        <end position="237"/>
    </location>
</feature>
<gene>
    <name evidence="3" type="ORF">PECAL_6P06990</name>
</gene>
<dbReference type="EMBL" id="CAKKNE010000006">
    <property type="protein sequence ID" value="CAH0379098.1"/>
    <property type="molecule type" value="Genomic_DNA"/>
</dbReference>
<accession>A0A8J2SZR5</accession>
<reference evidence="3" key="1">
    <citation type="submission" date="2021-11" db="EMBL/GenBank/DDBJ databases">
        <authorList>
            <consortium name="Genoscope - CEA"/>
            <person name="William W."/>
        </authorList>
    </citation>
    <scope>NUCLEOTIDE SEQUENCE</scope>
</reference>
<evidence type="ECO:0000313" key="4">
    <source>
        <dbReference type="Proteomes" id="UP000789595"/>
    </source>
</evidence>
<evidence type="ECO:0000313" key="3">
    <source>
        <dbReference type="EMBL" id="CAH0379098.1"/>
    </source>
</evidence>
<feature type="chain" id="PRO_5035194157" description="FecR protein domain-containing protein" evidence="2">
    <location>
        <begin position="16"/>
        <end position="263"/>
    </location>
</feature>
<organism evidence="3 4">
    <name type="scientific">Pelagomonas calceolata</name>
    <dbReference type="NCBI Taxonomy" id="35677"/>
    <lineage>
        <taxon>Eukaryota</taxon>
        <taxon>Sar</taxon>
        <taxon>Stramenopiles</taxon>
        <taxon>Ochrophyta</taxon>
        <taxon>Pelagophyceae</taxon>
        <taxon>Pelagomonadales</taxon>
        <taxon>Pelagomonadaceae</taxon>
        <taxon>Pelagomonas</taxon>
    </lineage>
</organism>
<feature type="signal peptide" evidence="2">
    <location>
        <begin position="1"/>
        <end position="15"/>
    </location>
</feature>
<evidence type="ECO:0000256" key="1">
    <source>
        <dbReference type="SAM" id="MobiDB-lite"/>
    </source>
</evidence>
<keyword evidence="4" id="KW-1185">Reference proteome</keyword>
<feature type="compositionally biased region" description="Basic and acidic residues" evidence="1">
    <location>
        <begin position="251"/>
        <end position="263"/>
    </location>
</feature>
<proteinExistence type="predicted"/>
<comment type="caution">
    <text evidence="3">The sequence shown here is derived from an EMBL/GenBank/DDBJ whole genome shotgun (WGS) entry which is preliminary data.</text>
</comment>
<keyword evidence="2" id="KW-0732">Signal</keyword>
<dbReference type="Proteomes" id="UP000789595">
    <property type="component" value="Unassembled WGS sequence"/>
</dbReference>
<feature type="region of interest" description="Disordered" evidence="1">
    <location>
        <begin position="169"/>
        <end position="263"/>
    </location>
</feature>
<dbReference type="AlphaFoldDB" id="A0A8J2SZR5"/>